<dbReference type="RefSeq" id="XP_065965974.1">
    <property type="nucleotide sequence ID" value="XM_066103772.1"/>
</dbReference>
<sequence>MSSWSAVSAPPRKSNYKVRFRHGVFPDVESQATRADIKKYDYFFGDEQRWVGTPNKVDFVHESTLVADDSEVRDIGKNTGVGNEEECVDNRWGFTDERFSQK</sequence>
<evidence type="ECO:0000313" key="2">
    <source>
        <dbReference type="Proteomes" id="UP000245464"/>
    </source>
</evidence>
<dbReference type="GeneID" id="90954389"/>
<evidence type="ECO:0000313" key="1">
    <source>
        <dbReference type="EMBL" id="KAF7578539.1"/>
    </source>
</evidence>
<protein>
    <submittedName>
        <fullName evidence="1">Uncharacterized protein</fullName>
    </submittedName>
</protein>
<reference evidence="1 2" key="1">
    <citation type="journal article" date="2018" name="BMC Genomics">
        <title>Comparative genomics of the wheat fungal pathogen Pyrenophora tritici-repentis reveals chromosomal variations and genome plasticity.</title>
        <authorList>
            <person name="Moolhuijzen P."/>
            <person name="See P.T."/>
            <person name="Hane J.K."/>
            <person name="Shi G."/>
            <person name="Liu Z."/>
            <person name="Oliver R.P."/>
            <person name="Moffat C.S."/>
        </authorList>
    </citation>
    <scope>NUCLEOTIDE SEQUENCE [LARGE SCALE GENOMIC DNA]</scope>
    <source>
        <strain evidence="1">M4</strain>
    </source>
</reference>
<accession>A0A834S9X9</accession>
<dbReference type="KEGG" id="ptrr:90954389"/>
<dbReference type="AlphaFoldDB" id="A0A834S9X9"/>
<comment type="caution">
    <text evidence="1">The sequence shown here is derived from an EMBL/GenBank/DDBJ whole genome shotgun (WGS) entry which is preliminary data.</text>
</comment>
<proteinExistence type="predicted"/>
<name>A0A834S9X9_9PLEO</name>
<dbReference type="Proteomes" id="UP000245464">
    <property type="component" value="Chromosome 1"/>
</dbReference>
<dbReference type="EMBL" id="NQIK02000001">
    <property type="protein sequence ID" value="KAF7578539.1"/>
    <property type="molecule type" value="Genomic_DNA"/>
</dbReference>
<gene>
    <name evidence="1" type="ORF">PtrM4_027790</name>
</gene>
<organism evidence="1 2">
    <name type="scientific">Pyrenophora tritici-repentis</name>
    <dbReference type="NCBI Taxonomy" id="45151"/>
    <lineage>
        <taxon>Eukaryota</taxon>
        <taxon>Fungi</taxon>
        <taxon>Dikarya</taxon>
        <taxon>Ascomycota</taxon>
        <taxon>Pezizomycotina</taxon>
        <taxon>Dothideomycetes</taxon>
        <taxon>Pleosporomycetidae</taxon>
        <taxon>Pleosporales</taxon>
        <taxon>Pleosporineae</taxon>
        <taxon>Pleosporaceae</taxon>
        <taxon>Pyrenophora</taxon>
    </lineage>
</organism>